<evidence type="ECO:0000256" key="1">
    <source>
        <dbReference type="SAM" id="MobiDB-lite"/>
    </source>
</evidence>
<evidence type="ECO:0000313" key="3">
    <source>
        <dbReference type="Proteomes" id="UP001152755"/>
    </source>
</evidence>
<protein>
    <submittedName>
        <fullName evidence="2">ATP/GTP-binding protein</fullName>
    </submittedName>
</protein>
<dbReference type="RefSeq" id="WP_277835811.1">
    <property type="nucleotide sequence ID" value="NZ_JAAIVF010000010.1"/>
</dbReference>
<evidence type="ECO:0000313" key="2">
    <source>
        <dbReference type="EMBL" id="MDG3017129.1"/>
    </source>
</evidence>
<proteinExistence type="predicted"/>
<feature type="region of interest" description="Disordered" evidence="1">
    <location>
        <begin position="1"/>
        <end position="40"/>
    </location>
</feature>
<dbReference type="Proteomes" id="UP001152755">
    <property type="component" value="Unassembled WGS sequence"/>
</dbReference>
<sequence length="105" mass="11799">MPRRNQHRNARAGRPQVTERATLGDAFARREAGPRGGEMFSVRNIPASRALKTYRCPGCDHEIGPGTAHVVAWPDRDAGGPDERRHWHTGCWSGRASRSITRRWS</sequence>
<feature type="compositionally biased region" description="Basic residues" evidence="1">
    <location>
        <begin position="1"/>
        <end position="11"/>
    </location>
</feature>
<reference evidence="2" key="1">
    <citation type="submission" date="2022-08" db="EMBL/GenBank/DDBJ databases">
        <title>Genome analysis of Corynebacteriales strain.</title>
        <authorList>
            <person name="Lee S.D."/>
        </authorList>
    </citation>
    <scope>NUCLEOTIDE SEQUENCE</scope>
    <source>
        <strain evidence="2">D3-21</strain>
    </source>
</reference>
<comment type="caution">
    <text evidence="2">The sequence shown here is derived from an EMBL/GenBank/DDBJ whole genome shotgun (WGS) entry which is preliminary data.</text>
</comment>
<dbReference type="AlphaFoldDB" id="A0A9X4M5B3"/>
<organism evidence="2 3">
    <name type="scientific">Speluncibacter jeojiensis</name>
    <dbReference type="NCBI Taxonomy" id="2710754"/>
    <lineage>
        <taxon>Bacteria</taxon>
        <taxon>Bacillati</taxon>
        <taxon>Actinomycetota</taxon>
        <taxon>Actinomycetes</taxon>
        <taxon>Mycobacteriales</taxon>
        <taxon>Speluncibacteraceae</taxon>
        <taxon>Speluncibacter</taxon>
    </lineage>
</organism>
<keyword evidence="3" id="KW-1185">Reference proteome</keyword>
<dbReference type="EMBL" id="JANRHA010000024">
    <property type="protein sequence ID" value="MDG3017129.1"/>
    <property type="molecule type" value="Genomic_DNA"/>
</dbReference>
<accession>A0A9X4M5B3</accession>
<gene>
    <name evidence="2" type="ORF">NVS88_21470</name>
</gene>
<name>A0A9X4M5B3_9ACTN</name>